<keyword evidence="8" id="KW-1185">Reference proteome</keyword>
<reference evidence="8" key="1">
    <citation type="journal article" date="2019" name="Int. J. Syst. Evol. Microbiol.">
        <title>The Global Catalogue of Microorganisms (GCM) 10K type strain sequencing project: providing services to taxonomists for standard genome sequencing and annotation.</title>
        <authorList>
            <consortium name="The Broad Institute Genomics Platform"/>
            <consortium name="The Broad Institute Genome Sequencing Center for Infectious Disease"/>
            <person name="Wu L."/>
            <person name="Ma J."/>
        </authorList>
    </citation>
    <scope>NUCLEOTIDE SEQUENCE [LARGE SCALE GENOMIC DNA]</scope>
    <source>
        <strain evidence="8">CCUG 56754</strain>
    </source>
</reference>
<keyword evidence="2" id="KW-0813">Transport</keyword>
<organism evidence="7 8">
    <name type="scientific">Virgibacillus byunsanensis</name>
    <dbReference type="NCBI Taxonomy" id="570945"/>
    <lineage>
        <taxon>Bacteria</taxon>
        <taxon>Bacillati</taxon>
        <taxon>Bacillota</taxon>
        <taxon>Bacilli</taxon>
        <taxon>Bacillales</taxon>
        <taxon>Bacillaceae</taxon>
        <taxon>Virgibacillus</taxon>
    </lineage>
</organism>
<dbReference type="CDD" id="cd03224">
    <property type="entry name" value="ABC_TM1139_LivF_branched"/>
    <property type="match status" value="1"/>
</dbReference>
<proteinExistence type="inferred from homology"/>
<evidence type="ECO:0000313" key="8">
    <source>
        <dbReference type="Proteomes" id="UP001597040"/>
    </source>
</evidence>
<dbReference type="InterPro" id="IPR052156">
    <property type="entry name" value="BCAA_Transport_ATP-bd_LivF"/>
</dbReference>
<dbReference type="PROSITE" id="PS00211">
    <property type="entry name" value="ABC_TRANSPORTER_1"/>
    <property type="match status" value="1"/>
</dbReference>
<dbReference type="SUPFAM" id="SSF52540">
    <property type="entry name" value="P-loop containing nucleoside triphosphate hydrolases"/>
    <property type="match status" value="1"/>
</dbReference>
<dbReference type="InterPro" id="IPR017871">
    <property type="entry name" value="ABC_transporter-like_CS"/>
</dbReference>
<evidence type="ECO:0000256" key="1">
    <source>
        <dbReference type="ARBA" id="ARBA00005417"/>
    </source>
</evidence>
<keyword evidence="5" id="KW-0029">Amino-acid transport</keyword>
<dbReference type="RefSeq" id="WP_390359396.1">
    <property type="nucleotide sequence ID" value="NZ_JBHTKJ010000007.1"/>
</dbReference>
<dbReference type="InterPro" id="IPR003439">
    <property type="entry name" value="ABC_transporter-like_ATP-bd"/>
</dbReference>
<gene>
    <name evidence="7" type="ORF">ACFQ3N_02975</name>
</gene>
<accession>A0ABW3LG70</accession>
<dbReference type="PANTHER" id="PTHR43820">
    <property type="entry name" value="HIGH-AFFINITY BRANCHED-CHAIN AMINO ACID TRANSPORT ATP-BINDING PROTEIN LIVF"/>
    <property type="match status" value="1"/>
</dbReference>
<name>A0ABW3LG70_9BACI</name>
<dbReference type="Proteomes" id="UP001597040">
    <property type="component" value="Unassembled WGS sequence"/>
</dbReference>
<comment type="similarity">
    <text evidence="1">Belongs to the ABC transporter superfamily.</text>
</comment>
<dbReference type="Gene3D" id="3.40.50.300">
    <property type="entry name" value="P-loop containing nucleotide triphosphate hydrolases"/>
    <property type="match status" value="1"/>
</dbReference>
<evidence type="ECO:0000256" key="4">
    <source>
        <dbReference type="ARBA" id="ARBA00022840"/>
    </source>
</evidence>
<evidence type="ECO:0000313" key="7">
    <source>
        <dbReference type="EMBL" id="MFD1037388.1"/>
    </source>
</evidence>
<dbReference type="GO" id="GO:0005524">
    <property type="term" value="F:ATP binding"/>
    <property type="evidence" value="ECO:0007669"/>
    <property type="project" value="UniProtKB-KW"/>
</dbReference>
<dbReference type="SMART" id="SM00382">
    <property type="entry name" value="AAA"/>
    <property type="match status" value="1"/>
</dbReference>
<evidence type="ECO:0000256" key="3">
    <source>
        <dbReference type="ARBA" id="ARBA00022741"/>
    </source>
</evidence>
<feature type="domain" description="ABC transporter" evidence="6">
    <location>
        <begin position="5"/>
        <end position="235"/>
    </location>
</feature>
<dbReference type="InterPro" id="IPR003593">
    <property type="entry name" value="AAA+_ATPase"/>
</dbReference>
<dbReference type="PANTHER" id="PTHR43820:SF4">
    <property type="entry name" value="HIGH-AFFINITY BRANCHED-CHAIN AMINO ACID TRANSPORT ATP-BINDING PROTEIN LIVF"/>
    <property type="match status" value="1"/>
</dbReference>
<dbReference type="EMBL" id="JBHTKJ010000007">
    <property type="protein sequence ID" value="MFD1037388.1"/>
    <property type="molecule type" value="Genomic_DNA"/>
</dbReference>
<dbReference type="PROSITE" id="PS50893">
    <property type="entry name" value="ABC_TRANSPORTER_2"/>
    <property type="match status" value="1"/>
</dbReference>
<comment type="caution">
    <text evidence="7">The sequence shown here is derived from an EMBL/GenBank/DDBJ whole genome shotgun (WGS) entry which is preliminary data.</text>
</comment>
<sequence>MKAILETHDLKVQYGEVVAVDNLSITVPIGESVGLIGPNGAGKTTLLKALSGVLPVSKGNVKYMDKDVTSKKSYEMSRMGVSLIPEGRLPFASLTVKENLLLPAYSIKLNKNEIKEHLEFVYDLFPRLKERSNQKAGNLSGGEQQMMVISRALMMRPKVLLIDEPSLGLAPIIIEQIYEVIPKLLKTDLSILLVEQSSELALSVCSNIYVMREGKMVHSGNADRLNKSELAEYYLR</sequence>
<dbReference type="InterPro" id="IPR027417">
    <property type="entry name" value="P-loop_NTPase"/>
</dbReference>
<evidence type="ECO:0000256" key="5">
    <source>
        <dbReference type="ARBA" id="ARBA00022970"/>
    </source>
</evidence>
<protein>
    <submittedName>
        <fullName evidence="7">ABC transporter ATP-binding protein</fullName>
    </submittedName>
</protein>
<evidence type="ECO:0000259" key="6">
    <source>
        <dbReference type="PROSITE" id="PS50893"/>
    </source>
</evidence>
<keyword evidence="3" id="KW-0547">Nucleotide-binding</keyword>
<evidence type="ECO:0000256" key="2">
    <source>
        <dbReference type="ARBA" id="ARBA00022448"/>
    </source>
</evidence>
<keyword evidence="4 7" id="KW-0067">ATP-binding</keyword>
<dbReference type="Pfam" id="PF00005">
    <property type="entry name" value="ABC_tran"/>
    <property type="match status" value="1"/>
</dbReference>